<accession>A0ABM7RD38</accession>
<keyword evidence="2" id="KW-0812">Transmembrane</keyword>
<dbReference type="EMBL" id="AP024702">
    <property type="protein sequence ID" value="BCX49598.1"/>
    <property type="molecule type" value="Genomic_DNA"/>
</dbReference>
<protein>
    <submittedName>
        <fullName evidence="3">Uncharacterized protein</fullName>
    </submittedName>
</protein>
<evidence type="ECO:0000256" key="2">
    <source>
        <dbReference type="SAM" id="Phobius"/>
    </source>
</evidence>
<sequence>MFRGRKKLQRRDQESGLAFNWRVPVSSTMSFVTALVLVGFVAVGLAAVVRVRIGDPDAEEPSRGVLMIVSDTEGGEWLERRATEAGPFPSRWNPAADPSYAALRRDALRQATDTGIPYRPRLAEIPDGDGAGLGSDTGSPAVLPPLPESGIQSEADAPREVLLGARVLQAESGVELQHAKLALEGAASTGPVGWRFILQYDKDGRVLEVMPRNVRDGQEAVIDWLSRSRVTGNGGKAGWMAVESVIER</sequence>
<feature type="transmembrane region" description="Helical" evidence="2">
    <location>
        <begin position="21"/>
        <end position="49"/>
    </location>
</feature>
<dbReference type="RefSeq" id="WP_338686269.1">
    <property type="nucleotide sequence ID" value="NZ_AP024702.1"/>
</dbReference>
<keyword evidence="2" id="KW-0472">Membrane</keyword>
<evidence type="ECO:0000256" key="1">
    <source>
        <dbReference type="SAM" id="MobiDB-lite"/>
    </source>
</evidence>
<feature type="region of interest" description="Disordered" evidence="1">
    <location>
        <begin position="118"/>
        <end position="152"/>
    </location>
</feature>
<proteinExistence type="predicted"/>
<evidence type="ECO:0000313" key="4">
    <source>
        <dbReference type="Proteomes" id="UP001374893"/>
    </source>
</evidence>
<organism evidence="3 4">
    <name type="scientific">Haloferula helveola</name>
    <dbReference type="NCBI Taxonomy" id="490095"/>
    <lineage>
        <taxon>Bacteria</taxon>
        <taxon>Pseudomonadati</taxon>
        <taxon>Verrucomicrobiota</taxon>
        <taxon>Verrucomicrobiia</taxon>
        <taxon>Verrucomicrobiales</taxon>
        <taxon>Verrucomicrobiaceae</taxon>
        <taxon>Haloferula</taxon>
    </lineage>
</organism>
<gene>
    <name evidence="3" type="ORF">HAHE_35060</name>
</gene>
<reference evidence="3 4" key="1">
    <citation type="submission" date="2021-06" db="EMBL/GenBank/DDBJ databases">
        <title>Complete genome of Haloferula helveola possessing various polysaccharide degrading enzymes.</title>
        <authorList>
            <person name="Takami H."/>
            <person name="Huang C."/>
            <person name="Hamasaki K."/>
        </authorList>
    </citation>
    <scope>NUCLEOTIDE SEQUENCE [LARGE SCALE GENOMIC DNA]</scope>
    <source>
        <strain evidence="3 4">CN-1</strain>
    </source>
</reference>
<dbReference type="Proteomes" id="UP001374893">
    <property type="component" value="Chromosome"/>
</dbReference>
<name>A0ABM7RD38_9BACT</name>
<keyword evidence="4" id="KW-1185">Reference proteome</keyword>
<evidence type="ECO:0000313" key="3">
    <source>
        <dbReference type="EMBL" id="BCX49598.1"/>
    </source>
</evidence>
<keyword evidence="2" id="KW-1133">Transmembrane helix</keyword>